<dbReference type="AlphaFoldDB" id="A0A640SBU5"/>
<dbReference type="EMBL" id="BLIN01000003">
    <property type="protein sequence ID" value="GFE07075.1"/>
    <property type="molecule type" value="Genomic_DNA"/>
</dbReference>
<gene>
    <name evidence="2" type="ORF">Scani_33430</name>
</gene>
<proteinExistence type="predicted"/>
<name>A0A640SBU5_9ACTN</name>
<organism evidence="2 3">
    <name type="scientific">Streptomyces caniferus</name>
    <dbReference type="NCBI Taxonomy" id="285557"/>
    <lineage>
        <taxon>Bacteria</taxon>
        <taxon>Bacillati</taxon>
        <taxon>Actinomycetota</taxon>
        <taxon>Actinomycetes</taxon>
        <taxon>Kitasatosporales</taxon>
        <taxon>Streptomycetaceae</taxon>
        <taxon>Streptomyces</taxon>
    </lineage>
</organism>
<dbReference type="Proteomes" id="UP000435837">
    <property type="component" value="Unassembled WGS sequence"/>
</dbReference>
<feature type="compositionally biased region" description="Polar residues" evidence="1">
    <location>
        <begin position="22"/>
        <end position="31"/>
    </location>
</feature>
<evidence type="ECO:0000256" key="1">
    <source>
        <dbReference type="SAM" id="MobiDB-lite"/>
    </source>
</evidence>
<evidence type="ECO:0000313" key="2">
    <source>
        <dbReference type="EMBL" id="GFE07075.1"/>
    </source>
</evidence>
<reference evidence="2 3" key="1">
    <citation type="submission" date="2019-12" db="EMBL/GenBank/DDBJ databases">
        <title>Whole genome shotgun sequence of Streptomyces caniferus NBRC 15389.</title>
        <authorList>
            <person name="Ichikawa N."/>
            <person name="Kimura A."/>
            <person name="Kitahashi Y."/>
            <person name="Komaki H."/>
            <person name="Tamura T."/>
        </authorList>
    </citation>
    <scope>NUCLEOTIDE SEQUENCE [LARGE SCALE GENOMIC DNA]</scope>
    <source>
        <strain evidence="2 3">NBRC 15389</strain>
    </source>
</reference>
<protein>
    <submittedName>
        <fullName evidence="2">Uncharacterized protein</fullName>
    </submittedName>
</protein>
<sequence length="77" mass="8276">MKNALYSLLRPLNSISPPPQETSPSAHQPEQSIHPLCTRGQWRPGAAAAARGANFGLERDNYDVSMACAEDQLLSAA</sequence>
<feature type="region of interest" description="Disordered" evidence="1">
    <location>
        <begin position="10"/>
        <end position="32"/>
    </location>
</feature>
<evidence type="ECO:0000313" key="3">
    <source>
        <dbReference type="Proteomes" id="UP000435837"/>
    </source>
</evidence>
<comment type="caution">
    <text evidence="2">The sequence shown here is derived from an EMBL/GenBank/DDBJ whole genome shotgun (WGS) entry which is preliminary data.</text>
</comment>
<accession>A0A640SBU5</accession>